<evidence type="ECO:0000313" key="1">
    <source>
        <dbReference type="EMBL" id="KAH6926574.1"/>
    </source>
</evidence>
<proteinExistence type="predicted"/>
<accession>A0ACB7S1B3</accession>
<dbReference type="EMBL" id="CM023487">
    <property type="protein sequence ID" value="KAH6926574.1"/>
    <property type="molecule type" value="Genomic_DNA"/>
</dbReference>
<reference evidence="1" key="1">
    <citation type="submission" date="2020-05" db="EMBL/GenBank/DDBJ databases">
        <title>Large-scale comparative analyses of tick genomes elucidate their genetic diversity and vector capacities.</title>
        <authorList>
            <person name="Jia N."/>
            <person name="Wang J."/>
            <person name="Shi W."/>
            <person name="Du L."/>
            <person name="Sun Y."/>
            <person name="Zhan W."/>
            <person name="Jiang J."/>
            <person name="Wang Q."/>
            <person name="Zhang B."/>
            <person name="Ji P."/>
            <person name="Sakyi L.B."/>
            <person name="Cui X."/>
            <person name="Yuan T."/>
            <person name="Jiang B."/>
            <person name="Yang W."/>
            <person name="Lam T.T.-Y."/>
            <person name="Chang Q."/>
            <person name="Ding S."/>
            <person name="Wang X."/>
            <person name="Zhu J."/>
            <person name="Ruan X."/>
            <person name="Zhao L."/>
            <person name="Wei J."/>
            <person name="Que T."/>
            <person name="Du C."/>
            <person name="Cheng J."/>
            <person name="Dai P."/>
            <person name="Han X."/>
            <person name="Huang E."/>
            <person name="Gao Y."/>
            <person name="Liu J."/>
            <person name="Shao H."/>
            <person name="Ye R."/>
            <person name="Li L."/>
            <person name="Wei W."/>
            <person name="Wang X."/>
            <person name="Wang C."/>
            <person name="Yang T."/>
            <person name="Huo Q."/>
            <person name="Li W."/>
            <person name="Guo W."/>
            <person name="Chen H."/>
            <person name="Zhou L."/>
            <person name="Ni X."/>
            <person name="Tian J."/>
            <person name="Zhou Y."/>
            <person name="Sheng Y."/>
            <person name="Liu T."/>
            <person name="Pan Y."/>
            <person name="Xia L."/>
            <person name="Li J."/>
            <person name="Zhao F."/>
            <person name="Cao W."/>
        </authorList>
    </citation>
    <scope>NUCLEOTIDE SEQUENCE</scope>
    <source>
        <strain evidence="1">Hyas-2018</strain>
    </source>
</reference>
<comment type="caution">
    <text evidence="1">The sequence shown here is derived from an EMBL/GenBank/DDBJ whole genome shotgun (WGS) entry which is preliminary data.</text>
</comment>
<organism evidence="1 2">
    <name type="scientific">Hyalomma asiaticum</name>
    <name type="common">Tick</name>
    <dbReference type="NCBI Taxonomy" id="266040"/>
    <lineage>
        <taxon>Eukaryota</taxon>
        <taxon>Metazoa</taxon>
        <taxon>Ecdysozoa</taxon>
        <taxon>Arthropoda</taxon>
        <taxon>Chelicerata</taxon>
        <taxon>Arachnida</taxon>
        <taxon>Acari</taxon>
        <taxon>Parasitiformes</taxon>
        <taxon>Ixodida</taxon>
        <taxon>Ixodoidea</taxon>
        <taxon>Ixodidae</taxon>
        <taxon>Hyalomminae</taxon>
        <taxon>Hyalomma</taxon>
    </lineage>
</organism>
<gene>
    <name evidence="1" type="ORF">HPB50_019815</name>
</gene>
<protein>
    <submittedName>
        <fullName evidence="1">Uncharacterized protein</fullName>
    </submittedName>
</protein>
<keyword evidence="2" id="KW-1185">Reference proteome</keyword>
<dbReference type="Proteomes" id="UP000821845">
    <property type="component" value="Chromosome 7"/>
</dbReference>
<evidence type="ECO:0000313" key="2">
    <source>
        <dbReference type="Proteomes" id="UP000821845"/>
    </source>
</evidence>
<name>A0ACB7S1B3_HYAAI</name>
<sequence>MTAAAKRKLQIAAQNPQTRLFIYSSSPDQTLGEFASCLCQVTLITPDGLNAPANRFDKCVSRQLVSAKHLFNQFIHERTSTKKIDAVTLAGRSNKFVRHIPESTAIIDAYRSKNISVELIDMFDNRLLILNKSADITLLGFPALASYEWRFLVDAHYPPAELCIFSKPVSTVQVYFVESTLSLVWFFVLLLSLGLAVLLLAGARVHLLFRHCRFRSAGVVLYITAALLGRSAPSSVGNATPYRTAGLVSWLVGAFFLGNYVQTTLIAIRSVPTSSTGVPDLATLRNLVTQGKVELCVTGYWRGVDVVHHAYSMNLAENDFIVKAIARIRERAFPFKWPLQCYEKARDGSHVTLSLCTEDEILVARRWNLLPGERCGLVNRMGLVLKTNPTR</sequence>